<dbReference type="GO" id="GO:0005524">
    <property type="term" value="F:ATP binding"/>
    <property type="evidence" value="ECO:0007669"/>
    <property type="project" value="UniProtKB-KW"/>
</dbReference>
<dbReference type="PIRSF" id="PIRSF006806">
    <property type="entry name" value="FTHF_cligase"/>
    <property type="match status" value="1"/>
</dbReference>
<dbReference type="GO" id="GO:0035999">
    <property type="term" value="P:tetrahydrofolate interconversion"/>
    <property type="evidence" value="ECO:0007669"/>
    <property type="project" value="TreeGrafter"/>
</dbReference>
<accession>A0A6N4UWT3</accession>
<evidence type="ECO:0000256" key="1">
    <source>
        <dbReference type="ARBA" id="ARBA00010638"/>
    </source>
</evidence>
<comment type="cofactor">
    <cofactor evidence="5">
        <name>Mg(2+)</name>
        <dbReference type="ChEBI" id="CHEBI:18420"/>
    </cofactor>
</comment>
<name>A0A6N4UWT3_9MYCO</name>
<evidence type="ECO:0000256" key="2">
    <source>
        <dbReference type="ARBA" id="ARBA00022741"/>
    </source>
</evidence>
<dbReference type="InterPro" id="IPR002698">
    <property type="entry name" value="FTHF_cligase"/>
</dbReference>
<dbReference type="InterPro" id="IPR037171">
    <property type="entry name" value="NagB/RpiA_transferase-like"/>
</dbReference>
<dbReference type="PANTHER" id="PTHR23407">
    <property type="entry name" value="ATPASE INHIBITOR/5-FORMYLTETRAHYDROFOLATE CYCLO-LIGASE"/>
    <property type="match status" value="1"/>
</dbReference>
<keyword evidence="2 4" id="KW-0547">Nucleotide-binding</keyword>
<organism evidence="6 7">
    <name type="scientific">Mycolicibacterium alvei</name>
    <dbReference type="NCBI Taxonomy" id="67081"/>
    <lineage>
        <taxon>Bacteria</taxon>
        <taxon>Bacillati</taxon>
        <taxon>Actinomycetota</taxon>
        <taxon>Actinomycetes</taxon>
        <taxon>Mycobacteriales</taxon>
        <taxon>Mycobacteriaceae</taxon>
        <taxon>Mycolicibacterium</taxon>
    </lineage>
</organism>
<feature type="binding site" evidence="4">
    <location>
        <begin position="137"/>
        <end position="145"/>
    </location>
    <ligand>
        <name>ATP</name>
        <dbReference type="ChEBI" id="CHEBI:30616"/>
    </ligand>
</feature>
<keyword evidence="5" id="KW-0479">Metal-binding</keyword>
<evidence type="ECO:0000256" key="5">
    <source>
        <dbReference type="RuleBase" id="RU361279"/>
    </source>
</evidence>
<dbReference type="KEGG" id="malv:MALV_46610"/>
<dbReference type="Gene3D" id="3.40.50.10420">
    <property type="entry name" value="NagB/RpiA/CoA transferase-like"/>
    <property type="match status" value="1"/>
</dbReference>
<keyword evidence="5" id="KW-0460">Magnesium</keyword>
<dbReference type="EC" id="6.3.3.2" evidence="5"/>
<evidence type="ECO:0000313" key="6">
    <source>
        <dbReference type="EMBL" id="BBX29536.1"/>
    </source>
</evidence>
<keyword evidence="7" id="KW-1185">Reference proteome</keyword>
<dbReference type="NCBIfam" id="TIGR02727">
    <property type="entry name" value="MTHFS_bact"/>
    <property type="match status" value="1"/>
</dbReference>
<reference evidence="6 7" key="1">
    <citation type="journal article" date="2019" name="Emerg. Microbes Infect.">
        <title>Comprehensive subspecies identification of 175 nontuberculous mycobacteria species based on 7547 genomic profiles.</title>
        <authorList>
            <person name="Matsumoto Y."/>
            <person name="Kinjo T."/>
            <person name="Motooka D."/>
            <person name="Nabeya D."/>
            <person name="Jung N."/>
            <person name="Uechi K."/>
            <person name="Horii T."/>
            <person name="Iida T."/>
            <person name="Fujita J."/>
            <person name="Nakamura S."/>
        </authorList>
    </citation>
    <scope>NUCLEOTIDE SEQUENCE [LARGE SCALE GENOMIC DNA]</scope>
    <source>
        <strain evidence="6 7">JCM 12272</strain>
    </source>
</reference>
<comment type="similarity">
    <text evidence="1 5">Belongs to the 5-formyltetrahydrofolate cyclo-ligase family.</text>
</comment>
<dbReference type="Pfam" id="PF01812">
    <property type="entry name" value="5-FTHF_cyc-lig"/>
    <property type="match status" value="1"/>
</dbReference>
<dbReference type="PANTHER" id="PTHR23407:SF1">
    <property type="entry name" value="5-FORMYLTETRAHYDROFOLATE CYCLO-LIGASE"/>
    <property type="match status" value="1"/>
</dbReference>
<dbReference type="GO" id="GO:0030272">
    <property type="term" value="F:5-formyltetrahydrofolate cyclo-ligase activity"/>
    <property type="evidence" value="ECO:0007669"/>
    <property type="project" value="UniProtKB-EC"/>
</dbReference>
<evidence type="ECO:0000313" key="7">
    <source>
        <dbReference type="Proteomes" id="UP000466906"/>
    </source>
</evidence>
<keyword evidence="3 4" id="KW-0067">ATP-binding</keyword>
<gene>
    <name evidence="6" type="ORF">MALV_46610</name>
</gene>
<comment type="catalytic activity">
    <reaction evidence="5">
        <text>(6S)-5-formyl-5,6,7,8-tetrahydrofolate + ATP = (6R)-5,10-methenyltetrahydrofolate + ADP + phosphate</text>
        <dbReference type="Rhea" id="RHEA:10488"/>
        <dbReference type="ChEBI" id="CHEBI:30616"/>
        <dbReference type="ChEBI" id="CHEBI:43474"/>
        <dbReference type="ChEBI" id="CHEBI:57455"/>
        <dbReference type="ChEBI" id="CHEBI:57457"/>
        <dbReference type="ChEBI" id="CHEBI:456216"/>
        <dbReference type="EC" id="6.3.3.2"/>
    </reaction>
</comment>
<proteinExistence type="inferred from homology"/>
<evidence type="ECO:0000256" key="3">
    <source>
        <dbReference type="ARBA" id="ARBA00022840"/>
    </source>
</evidence>
<dbReference type="GO" id="GO:0009396">
    <property type="term" value="P:folic acid-containing compound biosynthetic process"/>
    <property type="evidence" value="ECO:0007669"/>
    <property type="project" value="TreeGrafter"/>
</dbReference>
<dbReference type="EMBL" id="AP022565">
    <property type="protein sequence ID" value="BBX29536.1"/>
    <property type="molecule type" value="Genomic_DNA"/>
</dbReference>
<sequence>MTPPTKTELRAGVLRARRAVPADLRDRETLALCRWLPTFVRDGQTVCAYVPVGSEPGSPALLDTLSELSVRVLLPVARNDEDGRGLPMQWGAYQPGTLVPAEFGLREPPPPWLPAGSIADAEVVLVPALAVDRDGNRLGRGAGFYDRSLIYASPLARLVAVVRDDELVDALPADAHDVRMTHALTPSGGVVQLGAPTGN</sequence>
<feature type="binding site" evidence="4">
    <location>
        <position position="50"/>
    </location>
    <ligand>
        <name>substrate</name>
    </ligand>
</feature>
<evidence type="ECO:0000256" key="4">
    <source>
        <dbReference type="PIRSR" id="PIRSR006806-1"/>
    </source>
</evidence>
<dbReference type="InterPro" id="IPR024185">
    <property type="entry name" value="FTHF_cligase-like_sf"/>
</dbReference>
<dbReference type="Proteomes" id="UP000466906">
    <property type="component" value="Chromosome"/>
</dbReference>
<keyword evidence="6" id="KW-0436">Ligase</keyword>
<dbReference type="SUPFAM" id="SSF100950">
    <property type="entry name" value="NagB/RpiA/CoA transferase-like"/>
    <property type="match status" value="1"/>
</dbReference>
<dbReference type="AlphaFoldDB" id="A0A6N4UWT3"/>
<feature type="binding site" evidence="4">
    <location>
        <position position="55"/>
    </location>
    <ligand>
        <name>substrate</name>
    </ligand>
</feature>
<protein>
    <recommendedName>
        <fullName evidence="5">5-formyltetrahydrofolate cyclo-ligase</fullName>
        <ecNumber evidence="5">6.3.3.2</ecNumber>
    </recommendedName>
</protein>
<dbReference type="GO" id="GO:0046872">
    <property type="term" value="F:metal ion binding"/>
    <property type="evidence" value="ECO:0007669"/>
    <property type="project" value="UniProtKB-KW"/>
</dbReference>
<feature type="binding site" evidence="4">
    <location>
        <begin position="6"/>
        <end position="10"/>
    </location>
    <ligand>
        <name>ATP</name>
        <dbReference type="ChEBI" id="CHEBI:30616"/>
    </ligand>
</feature>
<dbReference type="RefSeq" id="WP_163668060.1">
    <property type="nucleotide sequence ID" value="NZ_AP022565.1"/>
</dbReference>